<sequence length="86" mass="9038">MGQTGEISGRVTGGGFGQMLEGDVGEEKAVNALLPDQAEKLLRLPPQDFLNQDQTAAFSQSGEDLLKGNIEPQRGKLQGLAGSGRL</sequence>
<evidence type="ECO:0000256" key="1">
    <source>
        <dbReference type="SAM" id="MobiDB-lite"/>
    </source>
</evidence>
<dbReference type="AlphaFoldDB" id="A0A1Y2S654"/>
<feature type="region of interest" description="Disordered" evidence="1">
    <location>
        <begin position="1"/>
        <end position="22"/>
    </location>
</feature>
<accession>A0A1Y2S654</accession>
<feature type="region of interest" description="Disordered" evidence="1">
    <location>
        <begin position="60"/>
        <end position="86"/>
    </location>
</feature>
<proteinExistence type="predicted"/>
<gene>
    <name evidence="2" type="ORF">Xbed_03736</name>
</gene>
<comment type="caution">
    <text evidence="2">The sequence shown here is derived from an EMBL/GenBank/DDBJ whole genome shotgun (WGS) entry which is preliminary data.</text>
</comment>
<protein>
    <submittedName>
        <fullName evidence="2">Uncharacterized protein</fullName>
    </submittedName>
</protein>
<keyword evidence="3" id="KW-1185">Reference proteome</keyword>
<evidence type="ECO:0000313" key="2">
    <source>
        <dbReference type="EMBL" id="OTA14117.1"/>
    </source>
</evidence>
<dbReference type="EMBL" id="MUBK01000104">
    <property type="protein sequence ID" value="OTA14117.1"/>
    <property type="molecule type" value="Genomic_DNA"/>
</dbReference>
<dbReference type="Proteomes" id="UP000194204">
    <property type="component" value="Unassembled WGS sequence"/>
</dbReference>
<organism evidence="2 3">
    <name type="scientific">Xenorhabdus beddingii</name>
    <dbReference type="NCBI Taxonomy" id="40578"/>
    <lineage>
        <taxon>Bacteria</taxon>
        <taxon>Pseudomonadati</taxon>
        <taxon>Pseudomonadota</taxon>
        <taxon>Gammaproteobacteria</taxon>
        <taxon>Enterobacterales</taxon>
        <taxon>Morganellaceae</taxon>
        <taxon>Xenorhabdus</taxon>
    </lineage>
</organism>
<reference evidence="2 3" key="1">
    <citation type="submission" date="2017-01" db="EMBL/GenBank/DDBJ databases">
        <title>Deconstructing symbiosis and pathogenesis requirements using a combined genomic-metabolomic approach.</title>
        <authorList>
            <person name="Tobias N.J."/>
            <person name="Wolff H."/>
            <person name="Djahanschiri B."/>
            <person name="Ebersberger I."/>
            <person name="Bode H.B."/>
        </authorList>
    </citation>
    <scope>NUCLEOTIDE SEQUENCE [LARGE SCALE GENOMIC DNA]</scope>
    <source>
        <strain evidence="2 3">DSM 4764</strain>
    </source>
</reference>
<name>A0A1Y2S654_9GAMM</name>
<evidence type="ECO:0000313" key="3">
    <source>
        <dbReference type="Proteomes" id="UP000194204"/>
    </source>
</evidence>